<evidence type="ECO:0000313" key="3">
    <source>
        <dbReference type="Proteomes" id="UP000546464"/>
    </source>
</evidence>
<evidence type="ECO:0000313" key="2">
    <source>
        <dbReference type="EMBL" id="MBC2593884.1"/>
    </source>
</evidence>
<dbReference type="Proteomes" id="UP000546464">
    <property type="component" value="Unassembled WGS sequence"/>
</dbReference>
<organism evidence="2 3">
    <name type="scientific">Ruficoccus amylovorans</name>
    <dbReference type="NCBI Taxonomy" id="1804625"/>
    <lineage>
        <taxon>Bacteria</taxon>
        <taxon>Pseudomonadati</taxon>
        <taxon>Verrucomicrobiota</taxon>
        <taxon>Opitutia</taxon>
        <taxon>Puniceicoccales</taxon>
        <taxon>Cerasicoccaceae</taxon>
        <taxon>Ruficoccus</taxon>
    </lineage>
</organism>
<feature type="chain" id="PRO_5032327286" description="PEP-CTERM protein-sorting domain-containing protein" evidence="1">
    <location>
        <begin position="28"/>
        <end position="337"/>
    </location>
</feature>
<dbReference type="EMBL" id="JACHVB010000019">
    <property type="protein sequence ID" value="MBC2593884.1"/>
    <property type="molecule type" value="Genomic_DNA"/>
</dbReference>
<accession>A0A842HEC9</accession>
<proteinExistence type="predicted"/>
<comment type="caution">
    <text evidence="2">The sequence shown here is derived from an EMBL/GenBank/DDBJ whole genome shotgun (WGS) entry which is preliminary data.</text>
</comment>
<sequence length="337" mass="34361">MHKISHTLPLLATSALFAFFTSSMALATDGTWRTSASNADWSDVTKWIDGDIADGVGAIATFDRTLYTGGRTATLDSNRTLGQIQAINTNASGLRNVIIGVSNNSVLTLDNGPSDAIINSSGNGALFINPATSLLSNLKVTNSATTYLTLGSTFSGSAGLKTITLDSSVNRINLSGSISDGLGQVEVIVDTGSLGAPANFFADHTFTGGLTINSGAAVTNASASTLGAGNVNVLGGKLTIGNTDSMIEDAILSFVLSAAIDLNYSGEMTISGLVSGSDSIASGTYSASDLNTYFGGSTFTGTGFISVIPEPGQYAIMAGALLGAVAFLRRRHGRADK</sequence>
<name>A0A842HEC9_9BACT</name>
<dbReference type="RefSeq" id="WP_185674874.1">
    <property type="nucleotide sequence ID" value="NZ_JACHVB010000019.1"/>
</dbReference>
<reference evidence="2 3" key="1">
    <citation type="submission" date="2020-07" db="EMBL/GenBank/DDBJ databases">
        <authorList>
            <person name="Feng X."/>
        </authorList>
    </citation>
    <scope>NUCLEOTIDE SEQUENCE [LARGE SCALE GENOMIC DNA]</scope>
    <source>
        <strain evidence="2 3">JCM31066</strain>
    </source>
</reference>
<dbReference type="AlphaFoldDB" id="A0A842HEC9"/>
<evidence type="ECO:0000256" key="1">
    <source>
        <dbReference type="SAM" id="SignalP"/>
    </source>
</evidence>
<protein>
    <recommendedName>
        <fullName evidence="4">PEP-CTERM protein-sorting domain-containing protein</fullName>
    </recommendedName>
</protein>
<evidence type="ECO:0008006" key="4">
    <source>
        <dbReference type="Google" id="ProtNLM"/>
    </source>
</evidence>
<gene>
    <name evidence="2" type="ORF">H5P28_06380</name>
</gene>
<feature type="signal peptide" evidence="1">
    <location>
        <begin position="1"/>
        <end position="27"/>
    </location>
</feature>
<keyword evidence="1" id="KW-0732">Signal</keyword>
<keyword evidence="3" id="KW-1185">Reference proteome</keyword>